<name>A0A9Q0MXG8_9DIPT</name>
<dbReference type="EMBL" id="WJQU01000003">
    <property type="protein sequence ID" value="KAJ6638964.1"/>
    <property type="molecule type" value="Genomic_DNA"/>
</dbReference>
<gene>
    <name evidence="1" type="ORF">Bhyg_11702</name>
</gene>
<proteinExistence type="predicted"/>
<comment type="caution">
    <text evidence="1">The sequence shown here is derived from an EMBL/GenBank/DDBJ whole genome shotgun (WGS) entry which is preliminary data.</text>
</comment>
<protein>
    <submittedName>
        <fullName evidence="1">Uncharacterized protein</fullName>
    </submittedName>
</protein>
<dbReference type="Proteomes" id="UP001151699">
    <property type="component" value="Chromosome X"/>
</dbReference>
<dbReference type="AlphaFoldDB" id="A0A9Q0MXG8"/>
<keyword evidence="2" id="KW-1185">Reference proteome</keyword>
<reference evidence="1" key="1">
    <citation type="submission" date="2022-07" db="EMBL/GenBank/DDBJ databases">
        <authorList>
            <person name="Trinca V."/>
            <person name="Uliana J.V.C."/>
            <person name="Torres T.T."/>
            <person name="Ward R.J."/>
            <person name="Monesi N."/>
        </authorList>
    </citation>
    <scope>NUCLEOTIDE SEQUENCE</scope>
    <source>
        <strain evidence="1">HSMRA1968</strain>
        <tissue evidence="1">Whole embryos</tissue>
    </source>
</reference>
<organism evidence="1 2">
    <name type="scientific">Pseudolycoriella hygida</name>
    <dbReference type="NCBI Taxonomy" id="35572"/>
    <lineage>
        <taxon>Eukaryota</taxon>
        <taxon>Metazoa</taxon>
        <taxon>Ecdysozoa</taxon>
        <taxon>Arthropoda</taxon>
        <taxon>Hexapoda</taxon>
        <taxon>Insecta</taxon>
        <taxon>Pterygota</taxon>
        <taxon>Neoptera</taxon>
        <taxon>Endopterygota</taxon>
        <taxon>Diptera</taxon>
        <taxon>Nematocera</taxon>
        <taxon>Sciaroidea</taxon>
        <taxon>Sciaridae</taxon>
        <taxon>Pseudolycoriella</taxon>
    </lineage>
</organism>
<sequence length="27" mass="3267">MSYCIRKNSGYWVAIIMTQRQWLSPSF</sequence>
<evidence type="ECO:0000313" key="2">
    <source>
        <dbReference type="Proteomes" id="UP001151699"/>
    </source>
</evidence>
<evidence type="ECO:0000313" key="1">
    <source>
        <dbReference type="EMBL" id="KAJ6638964.1"/>
    </source>
</evidence>
<accession>A0A9Q0MXG8</accession>